<gene>
    <name evidence="1" type="ORF">DYH56_06285</name>
</gene>
<dbReference type="SUPFAM" id="SSF46785">
    <property type="entry name" value="Winged helix' DNA-binding domain"/>
    <property type="match status" value="1"/>
</dbReference>
<dbReference type="EMBL" id="QUAJ01000008">
    <property type="protein sequence ID" value="REI41748.1"/>
    <property type="molecule type" value="Genomic_DNA"/>
</dbReference>
<organism evidence="1 2">
    <name type="scientific">Psychrilyobacter piezotolerans</name>
    <dbReference type="NCBI Taxonomy" id="2293438"/>
    <lineage>
        <taxon>Bacteria</taxon>
        <taxon>Fusobacteriati</taxon>
        <taxon>Fusobacteriota</taxon>
        <taxon>Fusobacteriia</taxon>
        <taxon>Fusobacteriales</taxon>
        <taxon>Fusobacteriaceae</taxon>
        <taxon>Psychrilyobacter</taxon>
    </lineage>
</organism>
<evidence type="ECO:0000313" key="1">
    <source>
        <dbReference type="EMBL" id="REI41748.1"/>
    </source>
</evidence>
<evidence type="ECO:0000313" key="2">
    <source>
        <dbReference type="Proteomes" id="UP000263486"/>
    </source>
</evidence>
<reference evidence="1 2" key="1">
    <citation type="submission" date="2018-08" db="EMBL/GenBank/DDBJ databases">
        <title>Draft genome sequence of Psychrilyobacter sp. strain SD5 isolated from Black Sea water.</title>
        <authorList>
            <person name="Yadav S."/>
            <person name="Villanueva L."/>
            <person name="Damste J.S.S."/>
        </authorList>
    </citation>
    <scope>NUCLEOTIDE SEQUENCE [LARGE SCALE GENOMIC DNA]</scope>
    <source>
        <strain evidence="1 2">SD5</strain>
    </source>
</reference>
<dbReference type="Gene3D" id="1.10.10.10">
    <property type="entry name" value="Winged helix-like DNA-binding domain superfamily/Winged helix DNA-binding domain"/>
    <property type="match status" value="1"/>
</dbReference>
<sequence>MYYFLKKQDFNLEKYDFDIDISPRLTKKEQEILNLFLTYFDLEKEYSEFIFDFKVFNLTIEELKKYIYSMNKKVISASIYKGEKELTSLYFSIFNIVVFQENKVIYKLSEELRLAHNYGNFFNRFNILAILRFKSMYSYNLFKLFIKNVSPKKEFEFELNLIDFKKVLNIPEDKYKRFYDFEAKVLKPVLRDLELVTPHIYIEKIKSQKGKGSKITGIKFHAINPFHIEVNKDTNLLLKEFTDYIEDFSIAYENVYSYRKTHSLLDTRNYILQNTDSIFSIKKK</sequence>
<dbReference type="Proteomes" id="UP000263486">
    <property type="component" value="Unassembled WGS sequence"/>
</dbReference>
<dbReference type="InterPro" id="IPR036388">
    <property type="entry name" value="WH-like_DNA-bd_sf"/>
</dbReference>
<dbReference type="RefSeq" id="WP_114642016.1">
    <property type="nucleotide sequence ID" value="NZ_JAACIO010000008.1"/>
</dbReference>
<keyword evidence="2" id="KW-1185">Reference proteome</keyword>
<comment type="caution">
    <text evidence="1">The sequence shown here is derived from an EMBL/GenBank/DDBJ whole genome shotgun (WGS) entry which is preliminary data.</text>
</comment>
<proteinExistence type="predicted"/>
<dbReference type="Pfam" id="PF21205">
    <property type="entry name" value="Rep3_C"/>
    <property type="match status" value="1"/>
</dbReference>
<protein>
    <submittedName>
        <fullName evidence="1">RepB family plasmid replication initiator protein</fullName>
    </submittedName>
</protein>
<dbReference type="InterPro" id="IPR036390">
    <property type="entry name" value="WH_DNA-bd_sf"/>
</dbReference>
<accession>A0ABX9KIK8</accession>
<name>A0ABX9KIK8_9FUSO</name>